<dbReference type="GeneID" id="54304545"/>
<sequence>MLILGGSPACEKWEQKNEKGHDRQTEPRVTRGVRRGRRRRRLSHAYLCTCGLFTCMGRRGGQVRRACRLAARVHIHPSIPGLICGETTAGRSLGHTPSLHQTSAQTSPPSLPH</sequence>
<gene>
    <name evidence="2" type="ORF">K452DRAFT_6931</name>
</gene>
<proteinExistence type="predicted"/>
<name>A0A6A6BTG1_9PEZI</name>
<keyword evidence="3" id="KW-1185">Reference proteome</keyword>
<dbReference type="RefSeq" id="XP_033403110.1">
    <property type="nucleotide sequence ID" value="XM_033547038.1"/>
</dbReference>
<feature type="region of interest" description="Disordered" evidence="1">
    <location>
        <begin position="1"/>
        <end position="36"/>
    </location>
</feature>
<accession>A0A6A6BTG1</accession>
<evidence type="ECO:0000256" key="1">
    <source>
        <dbReference type="SAM" id="MobiDB-lite"/>
    </source>
</evidence>
<dbReference type="Proteomes" id="UP000799438">
    <property type="component" value="Unassembled WGS sequence"/>
</dbReference>
<evidence type="ECO:0000313" key="3">
    <source>
        <dbReference type="Proteomes" id="UP000799438"/>
    </source>
</evidence>
<organism evidence="2 3">
    <name type="scientific">Aplosporella prunicola CBS 121167</name>
    <dbReference type="NCBI Taxonomy" id="1176127"/>
    <lineage>
        <taxon>Eukaryota</taxon>
        <taxon>Fungi</taxon>
        <taxon>Dikarya</taxon>
        <taxon>Ascomycota</taxon>
        <taxon>Pezizomycotina</taxon>
        <taxon>Dothideomycetes</taxon>
        <taxon>Dothideomycetes incertae sedis</taxon>
        <taxon>Botryosphaeriales</taxon>
        <taxon>Aplosporellaceae</taxon>
        <taxon>Aplosporella</taxon>
    </lineage>
</organism>
<evidence type="ECO:0000313" key="2">
    <source>
        <dbReference type="EMBL" id="KAF2147402.1"/>
    </source>
</evidence>
<feature type="region of interest" description="Disordered" evidence="1">
    <location>
        <begin position="80"/>
        <end position="113"/>
    </location>
</feature>
<dbReference type="EMBL" id="ML995474">
    <property type="protein sequence ID" value="KAF2147402.1"/>
    <property type="molecule type" value="Genomic_DNA"/>
</dbReference>
<feature type="compositionally biased region" description="Polar residues" evidence="1">
    <location>
        <begin position="98"/>
        <end position="113"/>
    </location>
</feature>
<protein>
    <submittedName>
        <fullName evidence="2">Uncharacterized protein</fullName>
    </submittedName>
</protein>
<feature type="compositionally biased region" description="Basic and acidic residues" evidence="1">
    <location>
        <begin position="11"/>
        <end position="29"/>
    </location>
</feature>
<dbReference type="AlphaFoldDB" id="A0A6A6BTG1"/>
<reference evidence="2" key="1">
    <citation type="journal article" date="2020" name="Stud. Mycol.">
        <title>101 Dothideomycetes genomes: a test case for predicting lifestyles and emergence of pathogens.</title>
        <authorList>
            <person name="Haridas S."/>
            <person name="Albert R."/>
            <person name="Binder M."/>
            <person name="Bloem J."/>
            <person name="Labutti K."/>
            <person name="Salamov A."/>
            <person name="Andreopoulos B."/>
            <person name="Baker S."/>
            <person name="Barry K."/>
            <person name="Bills G."/>
            <person name="Bluhm B."/>
            <person name="Cannon C."/>
            <person name="Castanera R."/>
            <person name="Culley D."/>
            <person name="Daum C."/>
            <person name="Ezra D."/>
            <person name="Gonzalez J."/>
            <person name="Henrissat B."/>
            <person name="Kuo A."/>
            <person name="Liang C."/>
            <person name="Lipzen A."/>
            <person name="Lutzoni F."/>
            <person name="Magnuson J."/>
            <person name="Mondo S."/>
            <person name="Nolan M."/>
            <person name="Ohm R."/>
            <person name="Pangilinan J."/>
            <person name="Park H.-J."/>
            <person name="Ramirez L."/>
            <person name="Alfaro M."/>
            <person name="Sun H."/>
            <person name="Tritt A."/>
            <person name="Yoshinaga Y."/>
            <person name="Zwiers L.-H."/>
            <person name="Turgeon B."/>
            <person name="Goodwin S."/>
            <person name="Spatafora J."/>
            <person name="Crous P."/>
            <person name="Grigoriev I."/>
        </authorList>
    </citation>
    <scope>NUCLEOTIDE SEQUENCE</scope>
    <source>
        <strain evidence="2">CBS 121167</strain>
    </source>
</reference>